<evidence type="ECO:0000313" key="1">
    <source>
        <dbReference type="EMBL" id="SFL63093.1"/>
    </source>
</evidence>
<protein>
    <submittedName>
        <fullName evidence="1">Uncharacterized protein</fullName>
    </submittedName>
</protein>
<dbReference type="Proteomes" id="UP000198804">
    <property type="component" value="Unassembled WGS sequence"/>
</dbReference>
<evidence type="ECO:0000313" key="2">
    <source>
        <dbReference type="Proteomes" id="UP000198804"/>
    </source>
</evidence>
<name>A0A1I4JA95_9HYPH</name>
<proteinExistence type="predicted"/>
<accession>A0A1I4JA95</accession>
<reference evidence="2" key="1">
    <citation type="submission" date="2016-10" db="EMBL/GenBank/DDBJ databases">
        <authorList>
            <person name="Varghese N."/>
            <person name="Submissions S."/>
        </authorList>
    </citation>
    <scope>NUCLEOTIDE SEQUENCE [LARGE SCALE GENOMIC DNA]</scope>
    <source>
        <strain evidence="2">CGMCC 1.6474</strain>
    </source>
</reference>
<sequence>MFEPNEVLQVASGRGTVSAEGVATAKVRYKLVIERRSGAVAAHGTLTGTYAALRPIWLVPDSVLTLKNGRAVAISVTDLVGDTAEFEATEPVALV</sequence>
<dbReference type="OrthoDB" id="7996554at2"/>
<dbReference type="EMBL" id="FOSV01000019">
    <property type="protein sequence ID" value="SFL63093.1"/>
    <property type="molecule type" value="Genomic_DNA"/>
</dbReference>
<gene>
    <name evidence="1" type="ORF">SAMN04488125_11979</name>
</gene>
<dbReference type="RefSeq" id="WP_091950105.1">
    <property type="nucleotide sequence ID" value="NZ_FOSV01000019.1"/>
</dbReference>
<organism evidence="1 2">
    <name type="scientific">Methylorubrum salsuginis</name>
    <dbReference type="NCBI Taxonomy" id="414703"/>
    <lineage>
        <taxon>Bacteria</taxon>
        <taxon>Pseudomonadati</taxon>
        <taxon>Pseudomonadota</taxon>
        <taxon>Alphaproteobacteria</taxon>
        <taxon>Hyphomicrobiales</taxon>
        <taxon>Methylobacteriaceae</taxon>
        <taxon>Methylorubrum</taxon>
    </lineage>
</organism>
<dbReference type="STRING" id="414703.SAMN04488125_11979"/>
<dbReference type="AlphaFoldDB" id="A0A1I4JA95"/>
<keyword evidence="2" id="KW-1185">Reference proteome</keyword>